<protein>
    <recommendedName>
        <fullName evidence="4">Thioesterase domain-containing protein</fullName>
    </recommendedName>
</protein>
<dbReference type="Proteomes" id="UP001515480">
    <property type="component" value="Unassembled WGS sequence"/>
</dbReference>
<accession>A0AB34IW40</accession>
<keyword evidence="3" id="KW-1185">Reference proteome</keyword>
<proteinExistence type="predicted"/>
<dbReference type="EMBL" id="JBGBPQ010000018">
    <property type="protein sequence ID" value="KAL1507319.1"/>
    <property type="molecule type" value="Genomic_DNA"/>
</dbReference>
<organism evidence="2 3">
    <name type="scientific">Prymnesium parvum</name>
    <name type="common">Toxic golden alga</name>
    <dbReference type="NCBI Taxonomy" id="97485"/>
    <lineage>
        <taxon>Eukaryota</taxon>
        <taxon>Haptista</taxon>
        <taxon>Haptophyta</taxon>
        <taxon>Prymnesiophyceae</taxon>
        <taxon>Prymnesiales</taxon>
        <taxon>Prymnesiaceae</taxon>
        <taxon>Prymnesium</taxon>
    </lineage>
</organism>
<evidence type="ECO:0000256" key="1">
    <source>
        <dbReference type="SAM" id="SignalP"/>
    </source>
</evidence>
<comment type="caution">
    <text evidence="2">The sequence shown here is derived from an EMBL/GenBank/DDBJ whole genome shotgun (WGS) entry which is preliminary data.</text>
</comment>
<dbReference type="InterPro" id="IPR029069">
    <property type="entry name" value="HotDog_dom_sf"/>
</dbReference>
<feature type="signal peptide" evidence="1">
    <location>
        <begin position="1"/>
        <end position="17"/>
    </location>
</feature>
<evidence type="ECO:0008006" key="4">
    <source>
        <dbReference type="Google" id="ProtNLM"/>
    </source>
</evidence>
<keyword evidence="1" id="KW-0732">Signal</keyword>
<dbReference type="SUPFAM" id="SSF54637">
    <property type="entry name" value="Thioesterase/thiol ester dehydrase-isomerase"/>
    <property type="match status" value="2"/>
</dbReference>
<gene>
    <name evidence="2" type="ORF">AB1Y20_008165</name>
</gene>
<evidence type="ECO:0000313" key="3">
    <source>
        <dbReference type="Proteomes" id="UP001515480"/>
    </source>
</evidence>
<name>A0AB34IW40_PRYPA</name>
<dbReference type="Gene3D" id="3.10.129.10">
    <property type="entry name" value="Hotdog Thioesterase"/>
    <property type="match status" value="2"/>
</dbReference>
<dbReference type="AlphaFoldDB" id="A0AB34IW40"/>
<reference evidence="2 3" key="1">
    <citation type="journal article" date="2024" name="Science">
        <title>Giant polyketide synthase enzymes in the biosynthesis of giant marine polyether toxins.</title>
        <authorList>
            <person name="Fallon T.R."/>
            <person name="Shende V.V."/>
            <person name="Wierzbicki I.H."/>
            <person name="Pendleton A.L."/>
            <person name="Watervoot N.F."/>
            <person name="Auber R.P."/>
            <person name="Gonzalez D.J."/>
            <person name="Wisecaver J.H."/>
            <person name="Moore B.S."/>
        </authorList>
    </citation>
    <scope>NUCLEOTIDE SEQUENCE [LARGE SCALE GENOMIC DNA]</scope>
    <source>
        <strain evidence="2 3">12B1</strain>
    </source>
</reference>
<feature type="chain" id="PRO_5044199349" description="Thioesterase domain-containing protein" evidence="1">
    <location>
        <begin position="18"/>
        <end position="304"/>
    </location>
</feature>
<evidence type="ECO:0000313" key="2">
    <source>
        <dbReference type="EMBL" id="KAL1507319.1"/>
    </source>
</evidence>
<sequence length="304" mass="33168">MLSALLGLPALVAPSTSRWRQAVYIEDTDAFGMTFYANYLRFYERAVCHSLGMSGCARAARSEGALIGVDALTGMRYSSPALLGDEIDAFVSVRGQDALGRIVCEATLVRASDAAVLNRVSDLRVAFRALCDGSRRDPPWAYLQCHSELPLLQPTGVSADGVPPFVSLPTGLALQADELGGHGALTMHTALRYFERQRTRLIGGPEELKLLQEEGINVVVGRVDRAELFDDAASSTLGVPVELRCRLLLRARNTIVVFEQWMLNAETSTPLARADITCLCMNASDGKMAAVPKRLRENLSRWQI</sequence>